<evidence type="ECO:0008006" key="4">
    <source>
        <dbReference type="Google" id="ProtNLM"/>
    </source>
</evidence>
<feature type="signal peptide" evidence="1">
    <location>
        <begin position="1"/>
        <end position="20"/>
    </location>
</feature>
<sequence length="128" mass="13693">MLARWALALGILLAPTIAAAQGHGHSHRGGQEVRIGTYEVELTVAGSEMTLHVNDTTDQKVNAEGFSATAVVLAKGNQQKTVELAHAGDNKLVGKIDFATDARFRATVTLRNPKGEVGKGRYNLDVMR</sequence>
<comment type="caution">
    <text evidence="2">The sequence shown here is derived from an EMBL/GenBank/DDBJ whole genome shotgun (WGS) entry which is preliminary data.</text>
</comment>
<evidence type="ECO:0000256" key="1">
    <source>
        <dbReference type="SAM" id="SignalP"/>
    </source>
</evidence>
<accession>A0A0R3LWI6</accession>
<gene>
    <name evidence="2" type="ORF">CP49_08115</name>
</gene>
<protein>
    <recommendedName>
        <fullName evidence="4">Copper-binding protein</fullName>
    </recommendedName>
</protein>
<dbReference type="Proteomes" id="UP000051913">
    <property type="component" value="Unassembled WGS sequence"/>
</dbReference>
<keyword evidence="1" id="KW-0732">Signal</keyword>
<name>A0A0R3LWI6_9BRAD</name>
<dbReference type="EMBL" id="LLXX01000029">
    <property type="protein sequence ID" value="KRR12388.1"/>
    <property type="molecule type" value="Genomic_DNA"/>
</dbReference>
<evidence type="ECO:0000313" key="2">
    <source>
        <dbReference type="EMBL" id="KRR12388.1"/>
    </source>
</evidence>
<dbReference type="RefSeq" id="WP_057849163.1">
    <property type="nucleotide sequence ID" value="NZ_LLXX01000029.1"/>
</dbReference>
<organism evidence="2 3">
    <name type="scientific">Bradyrhizobium valentinum</name>
    <dbReference type="NCBI Taxonomy" id="1518501"/>
    <lineage>
        <taxon>Bacteria</taxon>
        <taxon>Pseudomonadati</taxon>
        <taxon>Pseudomonadota</taxon>
        <taxon>Alphaproteobacteria</taxon>
        <taxon>Hyphomicrobiales</taxon>
        <taxon>Nitrobacteraceae</taxon>
        <taxon>Bradyrhizobium</taxon>
    </lineage>
</organism>
<keyword evidence="3" id="KW-1185">Reference proteome</keyword>
<reference evidence="2 3" key="1">
    <citation type="submission" date="2014-03" db="EMBL/GenBank/DDBJ databases">
        <title>Bradyrhizobium valentinum sp. nov., isolated from effective nodules of Lupinus mariae-josephae, a lupine endemic of basic-lime soils in Eastern Spain.</title>
        <authorList>
            <person name="Duran D."/>
            <person name="Rey L."/>
            <person name="Navarro A."/>
            <person name="Busquets A."/>
            <person name="Imperial J."/>
            <person name="Ruiz-Argueso T."/>
        </authorList>
    </citation>
    <scope>NUCLEOTIDE SEQUENCE [LARGE SCALE GENOMIC DNA]</scope>
    <source>
        <strain evidence="2 3">LmjM3</strain>
    </source>
</reference>
<dbReference type="AlphaFoldDB" id="A0A0R3LWI6"/>
<feature type="chain" id="PRO_5006443460" description="Copper-binding protein" evidence="1">
    <location>
        <begin position="21"/>
        <end position="128"/>
    </location>
</feature>
<evidence type="ECO:0000313" key="3">
    <source>
        <dbReference type="Proteomes" id="UP000051913"/>
    </source>
</evidence>
<proteinExistence type="predicted"/>